<sequence>MVLDYKLIGIRIKKFRNLRGLTQNQLAELLDISNVYVSRLERGTAKISLEMTYKIAIILDVPIGMLLTGVDQESHDYLDFEINNLLKQCSSDKKNLIYDLIKAVMAH</sequence>
<comment type="caution">
    <text evidence="3">The sequence shown here is derived from an EMBL/GenBank/DDBJ whole genome shotgun (WGS) entry which is preliminary data.</text>
</comment>
<dbReference type="RefSeq" id="WP_194700645.1">
    <property type="nucleotide sequence ID" value="NZ_JADKNH010000002.1"/>
</dbReference>
<name>A0ABR9ZPP6_9FIRM</name>
<dbReference type="Pfam" id="PF01381">
    <property type="entry name" value="HTH_3"/>
    <property type="match status" value="1"/>
</dbReference>
<evidence type="ECO:0000259" key="2">
    <source>
        <dbReference type="PROSITE" id="PS50943"/>
    </source>
</evidence>
<protein>
    <submittedName>
        <fullName evidence="3">Helix-turn-helix transcriptional regulator</fullName>
    </submittedName>
</protein>
<keyword evidence="1" id="KW-0238">DNA-binding</keyword>
<dbReference type="EMBL" id="JADKNH010000002">
    <property type="protein sequence ID" value="MBF4692414.1"/>
    <property type="molecule type" value="Genomic_DNA"/>
</dbReference>
<dbReference type="Proteomes" id="UP000614200">
    <property type="component" value="Unassembled WGS sequence"/>
</dbReference>
<proteinExistence type="predicted"/>
<accession>A0ABR9ZPP6</accession>
<organism evidence="3 4">
    <name type="scientific">Fusibacter ferrireducens</name>
    <dbReference type="NCBI Taxonomy" id="2785058"/>
    <lineage>
        <taxon>Bacteria</taxon>
        <taxon>Bacillati</taxon>
        <taxon>Bacillota</taxon>
        <taxon>Clostridia</taxon>
        <taxon>Eubacteriales</taxon>
        <taxon>Eubacteriales Family XII. Incertae Sedis</taxon>
        <taxon>Fusibacter</taxon>
    </lineage>
</organism>
<dbReference type="PANTHER" id="PTHR46558:SF11">
    <property type="entry name" value="HTH-TYPE TRANSCRIPTIONAL REGULATOR XRE"/>
    <property type="match status" value="1"/>
</dbReference>
<dbReference type="PANTHER" id="PTHR46558">
    <property type="entry name" value="TRACRIPTIONAL REGULATORY PROTEIN-RELATED-RELATED"/>
    <property type="match status" value="1"/>
</dbReference>
<evidence type="ECO:0000256" key="1">
    <source>
        <dbReference type="ARBA" id="ARBA00023125"/>
    </source>
</evidence>
<keyword evidence="4" id="KW-1185">Reference proteome</keyword>
<dbReference type="InterPro" id="IPR001387">
    <property type="entry name" value="Cro/C1-type_HTH"/>
</dbReference>
<evidence type="ECO:0000313" key="3">
    <source>
        <dbReference type="EMBL" id="MBF4692414.1"/>
    </source>
</evidence>
<dbReference type="PROSITE" id="PS50943">
    <property type="entry name" value="HTH_CROC1"/>
    <property type="match status" value="1"/>
</dbReference>
<dbReference type="SUPFAM" id="SSF47413">
    <property type="entry name" value="lambda repressor-like DNA-binding domains"/>
    <property type="match status" value="1"/>
</dbReference>
<dbReference type="InterPro" id="IPR010982">
    <property type="entry name" value="Lambda_DNA-bd_dom_sf"/>
</dbReference>
<dbReference type="Gene3D" id="1.10.260.40">
    <property type="entry name" value="lambda repressor-like DNA-binding domains"/>
    <property type="match status" value="1"/>
</dbReference>
<dbReference type="CDD" id="cd00093">
    <property type="entry name" value="HTH_XRE"/>
    <property type="match status" value="1"/>
</dbReference>
<reference evidence="3 4" key="1">
    <citation type="submission" date="2020-11" db="EMBL/GenBank/DDBJ databases">
        <title>Fusibacter basophilias sp. nov.</title>
        <authorList>
            <person name="Qiu D."/>
        </authorList>
    </citation>
    <scope>NUCLEOTIDE SEQUENCE [LARGE SCALE GENOMIC DNA]</scope>
    <source>
        <strain evidence="3 4">Q10-2</strain>
    </source>
</reference>
<evidence type="ECO:0000313" key="4">
    <source>
        <dbReference type="Proteomes" id="UP000614200"/>
    </source>
</evidence>
<feature type="domain" description="HTH cro/C1-type" evidence="2">
    <location>
        <begin position="12"/>
        <end position="66"/>
    </location>
</feature>
<gene>
    <name evidence="3" type="ORF">ISU02_04765</name>
</gene>
<dbReference type="SMART" id="SM00530">
    <property type="entry name" value="HTH_XRE"/>
    <property type="match status" value="1"/>
</dbReference>